<dbReference type="GO" id="GO:0008783">
    <property type="term" value="F:agmatinase activity"/>
    <property type="evidence" value="ECO:0007669"/>
    <property type="project" value="TreeGrafter"/>
</dbReference>
<gene>
    <name evidence="6" type="ORF">BEH_17590</name>
</gene>
<dbReference type="InterPro" id="IPR020855">
    <property type="entry name" value="Ureohydrolase_Mn_BS"/>
</dbReference>
<dbReference type="CDD" id="cd11592">
    <property type="entry name" value="Agmatinase_PAH"/>
    <property type="match status" value="1"/>
</dbReference>
<protein>
    <submittedName>
        <fullName evidence="6">Agmatinase</fullName>
    </submittedName>
</protein>
<evidence type="ECO:0000256" key="5">
    <source>
        <dbReference type="RuleBase" id="RU003684"/>
    </source>
</evidence>
<dbReference type="NCBIfam" id="NF002564">
    <property type="entry name" value="PRK02190.1"/>
    <property type="match status" value="1"/>
</dbReference>
<dbReference type="RefSeq" id="WP_046217771.1">
    <property type="nucleotide sequence ID" value="NZ_CP011974.1"/>
</dbReference>
<evidence type="ECO:0000256" key="3">
    <source>
        <dbReference type="ARBA" id="ARBA00022801"/>
    </source>
</evidence>
<organism evidence="6 7">
    <name type="scientific">Priestia filamentosa</name>
    <dbReference type="NCBI Taxonomy" id="1402861"/>
    <lineage>
        <taxon>Bacteria</taxon>
        <taxon>Bacillati</taxon>
        <taxon>Bacillota</taxon>
        <taxon>Bacilli</taxon>
        <taxon>Bacillales</taxon>
        <taxon>Bacillaceae</taxon>
        <taxon>Priestia</taxon>
    </lineage>
</organism>
<dbReference type="InterPro" id="IPR005925">
    <property type="entry name" value="Agmatinase-rel"/>
</dbReference>
<keyword evidence="7" id="KW-1185">Reference proteome</keyword>
<evidence type="ECO:0000256" key="1">
    <source>
        <dbReference type="ARBA" id="ARBA00009227"/>
    </source>
</evidence>
<dbReference type="InterPro" id="IPR023696">
    <property type="entry name" value="Ureohydrolase_dom_sf"/>
</dbReference>
<feature type="binding site" evidence="4">
    <location>
        <position position="149"/>
    </location>
    <ligand>
        <name>Mn(2+)</name>
        <dbReference type="ChEBI" id="CHEBI:29035"/>
        <label>1</label>
    </ligand>
</feature>
<dbReference type="OrthoDB" id="9788689at2"/>
<evidence type="ECO:0000313" key="7">
    <source>
        <dbReference type="Proteomes" id="UP000036202"/>
    </source>
</evidence>
<keyword evidence="2 4" id="KW-0479">Metal-binding</keyword>
<dbReference type="EMBL" id="CP011974">
    <property type="protein sequence ID" value="AKO93724.1"/>
    <property type="molecule type" value="Genomic_DNA"/>
</dbReference>
<comment type="cofactor">
    <cofactor evidence="4">
        <name>Mn(2+)</name>
        <dbReference type="ChEBI" id="CHEBI:29035"/>
    </cofactor>
    <text evidence="4">Binds 2 manganese ions per subunit.</text>
</comment>
<dbReference type="GO" id="GO:0033389">
    <property type="term" value="P:putrescine biosynthetic process from arginine, via agmatine"/>
    <property type="evidence" value="ECO:0007669"/>
    <property type="project" value="TreeGrafter"/>
</dbReference>
<name>A0A0H4KN32_9BACI</name>
<dbReference type="AlphaFoldDB" id="A0A0H4KN32"/>
<feature type="binding site" evidence="4">
    <location>
        <position position="145"/>
    </location>
    <ligand>
        <name>Mn(2+)</name>
        <dbReference type="ChEBI" id="CHEBI:29035"/>
        <label>1</label>
    </ligand>
</feature>
<dbReference type="PATRIC" id="fig|135735.6.peg.3742"/>
<reference evidence="7" key="2">
    <citation type="submission" date="2015-06" db="EMBL/GenBank/DDBJ databases">
        <title>Genome Sequence of Bacillus endophyticus and Analysis of its Companion Mechanism in the Ketogulonigenium vulgare-Bacillus strain Consortium.</title>
        <authorList>
            <person name="Jia N."/>
            <person name="Du J."/>
            <person name="Ding M.-Z."/>
            <person name="Gao F."/>
            <person name="Yuan Y.-J."/>
        </authorList>
    </citation>
    <scope>NUCLEOTIDE SEQUENCE [LARGE SCALE GENOMIC DNA]</scope>
    <source>
        <strain evidence="7">Hbe603</strain>
    </source>
</reference>
<evidence type="ECO:0000313" key="6">
    <source>
        <dbReference type="EMBL" id="AKO93724.1"/>
    </source>
</evidence>
<keyword evidence="3 5" id="KW-0378">Hydrolase</keyword>
<dbReference type="PRINTS" id="PR00116">
    <property type="entry name" value="ARGINASE"/>
</dbReference>
<feature type="binding site" evidence="4">
    <location>
        <position position="236"/>
    </location>
    <ligand>
        <name>Mn(2+)</name>
        <dbReference type="ChEBI" id="CHEBI:29035"/>
        <label>1</label>
    </ligand>
</feature>
<dbReference type="NCBIfam" id="TIGR01230">
    <property type="entry name" value="agmatinase"/>
    <property type="match status" value="1"/>
</dbReference>
<proteinExistence type="inferred from homology"/>
<dbReference type="PANTHER" id="PTHR11358:SF26">
    <property type="entry name" value="GUANIDINO ACID HYDROLASE, MITOCHONDRIAL"/>
    <property type="match status" value="1"/>
</dbReference>
<keyword evidence="4" id="KW-0464">Manganese</keyword>
<dbReference type="KEGG" id="beo:BEH_17590"/>
<accession>A0A0H4KN32</accession>
<feature type="binding site" evidence="4">
    <location>
        <position position="238"/>
    </location>
    <ligand>
        <name>Mn(2+)</name>
        <dbReference type="ChEBI" id="CHEBI:29035"/>
        <label>1</label>
    </ligand>
</feature>
<dbReference type="Gene3D" id="3.40.800.10">
    <property type="entry name" value="Ureohydrolase domain"/>
    <property type="match status" value="1"/>
</dbReference>
<sequence>MYKPKDSSKSPRFCGTRTFMRLEPIRTTEDVDFIVAGVPFDTAASNRTGQRLGPQHIRNFSVLLRPYNPDQDINIFDYCSGVDYGDIDVIPGNIHRTYENIEAELDTILEKRITPILMGGDHSISLGHLRAFAKKYGPVALVHFDSHGDTWDNYYGEKYMHGTPFRRAVEEGLLDVAHSIQVGMRGPLYGPEDIEDAKDLGFEVITMKEVRKIGFDNVMKRIHERVGDKPVFVSYDIDFLDPAYAPGTGTPEVGGPTSYEGLEFVRGLDGLNLVGFDLVEVLPSYDSGEITAVAASSIIYEMITLIALKKRNEHLQQSGISPYSTGQLSRSNDR</sequence>
<comment type="similarity">
    <text evidence="1">Belongs to the arginase family. Agmatinase subfamily.</text>
</comment>
<dbReference type="PROSITE" id="PS01053">
    <property type="entry name" value="ARGINASE_1"/>
    <property type="match status" value="1"/>
</dbReference>
<evidence type="ECO:0000256" key="4">
    <source>
        <dbReference type="PIRSR" id="PIRSR036979-1"/>
    </source>
</evidence>
<dbReference type="GO" id="GO:0046872">
    <property type="term" value="F:metal ion binding"/>
    <property type="evidence" value="ECO:0007669"/>
    <property type="project" value="UniProtKB-KW"/>
</dbReference>
<reference evidence="6 7" key="1">
    <citation type="journal article" date="2015" name="PLoS ONE">
        <title>Genome Sequence of Bacillus endophyticus and Analysis of Its Companion Mechanism in the Ketogulonigenium vulgare-Bacillus Strain Consortium.</title>
        <authorList>
            <person name="Jia N."/>
            <person name="Du J."/>
            <person name="Ding M.Z."/>
            <person name="Gao F."/>
            <person name="Yuan Y.J."/>
        </authorList>
    </citation>
    <scope>NUCLEOTIDE SEQUENCE [LARGE SCALE GENOMIC DNA]</scope>
    <source>
        <strain evidence="6 7">Hbe603</strain>
    </source>
</reference>
<dbReference type="Pfam" id="PF00491">
    <property type="entry name" value="Arginase"/>
    <property type="match status" value="1"/>
</dbReference>
<evidence type="ECO:0000256" key="2">
    <source>
        <dbReference type="ARBA" id="ARBA00022723"/>
    </source>
</evidence>
<feature type="binding site" evidence="4">
    <location>
        <position position="122"/>
    </location>
    <ligand>
        <name>Mn(2+)</name>
        <dbReference type="ChEBI" id="CHEBI:29035"/>
        <label>1</label>
    </ligand>
</feature>
<dbReference type="SUPFAM" id="SSF52768">
    <property type="entry name" value="Arginase/deacetylase"/>
    <property type="match status" value="1"/>
</dbReference>
<dbReference type="Proteomes" id="UP000036202">
    <property type="component" value="Chromosome"/>
</dbReference>
<dbReference type="InterPro" id="IPR006035">
    <property type="entry name" value="Ureohydrolase"/>
</dbReference>
<feature type="binding site" evidence="4">
    <location>
        <position position="147"/>
    </location>
    <ligand>
        <name>Mn(2+)</name>
        <dbReference type="ChEBI" id="CHEBI:29035"/>
        <label>1</label>
    </ligand>
</feature>
<dbReference type="PANTHER" id="PTHR11358">
    <property type="entry name" value="ARGINASE/AGMATINASE"/>
    <property type="match status" value="1"/>
</dbReference>
<dbReference type="PROSITE" id="PS51409">
    <property type="entry name" value="ARGINASE_2"/>
    <property type="match status" value="1"/>
</dbReference>
<dbReference type="PIRSF" id="PIRSF036979">
    <property type="entry name" value="Arginase"/>
    <property type="match status" value="1"/>
</dbReference>